<dbReference type="PANTHER" id="PTHR12304">
    <property type="entry name" value="INOSINE-URIDINE PREFERRING NUCLEOSIDE HYDROLASE"/>
    <property type="match status" value="1"/>
</dbReference>
<dbReference type="Gene3D" id="3.90.245.10">
    <property type="entry name" value="Ribonucleoside hydrolase-like"/>
    <property type="match status" value="1"/>
</dbReference>
<proteinExistence type="predicted"/>
<evidence type="ECO:0000256" key="2">
    <source>
        <dbReference type="ARBA" id="ARBA00023295"/>
    </source>
</evidence>
<reference evidence="4 5" key="1">
    <citation type="submission" date="2018-04" db="EMBL/GenBank/DDBJ databases">
        <title>Genomic Encyclopedia of Type Strains, Phase IV (KMG-IV): sequencing the most valuable type-strain genomes for metagenomic binning, comparative biology and taxonomic classification.</title>
        <authorList>
            <person name="Goeker M."/>
        </authorList>
    </citation>
    <scope>NUCLEOTIDE SEQUENCE [LARGE SCALE GENOMIC DNA]</scope>
    <source>
        <strain evidence="4 5">DSM 14823</strain>
    </source>
</reference>
<dbReference type="PANTHER" id="PTHR12304:SF4">
    <property type="entry name" value="URIDINE NUCLEOSIDASE"/>
    <property type="match status" value="1"/>
</dbReference>
<keyword evidence="2" id="KW-0326">Glycosidase</keyword>
<comment type="caution">
    <text evidence="4">The sequence shown here is derived from an EMBL/GenBank/DDBJ whole genome shotgun (WGS) entry which is preliminary data.</text>
</comment>
<dbReference type="GO" id="GO:0008477">
    <property type="term" value="F:purine nucleosidase activity"/>
    <property type="evidence" value="ECO:0007669"/>
    <property type="project" value="TreeGrafter"/>
</dbReference>
<dbReference type="SUPFAM" id="SSF53590">
    <property type="entry name" value="Nucleoside hydrolase"/>
    <property type="match status" value="1"/>
</dbReference>
<dbReference type="OrthoDB" id="2530052at2"/>
<dbReference type="InterPro" id="IPR036452">
    <property type="entry name" value="Ribo_hydro-like"/>
</dbReference>
<gene>
    <name evidence="4" type="ORF">C8D82_108110</name>
</gene>
<sequence length="305" mass="34547">MAIGKESPVPMILDTDTFNEIDDQFALVYALCSPEHWRVAGVTAAPFLNARSDSAGDGMRKSHDEILRILELMGCRGRIPACAGSTRFMEGKRRAVESHAAGFIAEAARRANARGEVLHICAIAALTNVASALLIDPEIRRMIRIIWLGGHRYDMGRNDEFNLRQDVAAAQTVFDSGCELWHLPCLGVVQALRIGREELDRELDGGDRASEYLRSIFHEFLDRRELKDKVLWDISTIASLTVPEAFRFRMLSAPLLHDDMRWELTSGRHRIRVAEHVDRDPVFTDLFRRLRRNAELCGGRHVQNF</sequence>
<dbReference type="GO" id="GO:0005829">
    <property type="term" value="C:cytosol"/>
    <property type="evidence" value="ECO:0007669"/>
    <property type="project" value="TreeGrafter"/>
</dbReference>
<dbReference type="EMBL" id="QEKH01000008">
    <property type="protein sequence ID" value="PVY43583.1"/>
    <property type="molecule type" value="Genomic_DNA"/>
</dbReference>
<protein>
    <submittedName>
        <fullName evidence="4">Inosine-uridine nucleoside N-ribohydrolase</fullName>
    </submittedName>
</protein>
<keyword evidence="5" id="KW-1185">Reference proteome</keyword>
<dbReference type="GO" id="GO:0006152">
    <property type="term" value="P:purine nucleoside catabolic process"/>
    <property type="evidence" value="ECO:0007669"/>
    <property type="project" value="TreeGrafter"/>
</dbReference>
<dbReference type="RefSeq" id="WP_116883484.1">
    <property type="nucleotide sequence ID" value="NZ_CABMMC010000074.1"/>
</dbReference>
<dbReference type="GeneID" id="78294789"/>
<dbReference type="InterPro" id="IPR023186">
    <property type="entry name" value="IUNH"/>
</dbReference>
<feature type="domain" description="Inosine/uridine-preferring nucleoside hydrolase" evidence="3">
    <location>
        <begin position="11"/>
        <end position="282"/>
    </location>
</feature>
<dbReference type="AlphaFoldDB" id="A0A2U1B4I1"/>
<organism evidence="4 5">
    <name type="scientific">Victivallis vadensis</name>
    <dbReference type="NCBI Taxonomy" id="172901"/>
    <lineage>
        <taxon>Bacteria</taxon>
        <taxon>Pseudomonadati</taxon>
        <taxon>Lentisphaerota</taxon>
        <taxon>Lentisphaeria</taxon>
        <taxon>Victivallales</taxon>
        <taxon>Victivallaceae</taxon>
        <taxon>Victivallis</taxon>
    </lineage>
</organism>
<keyword evidence="1 4" id="KW-0378">Hydrolase</keyword>
<dbReference type="Proteomes" id="UP000245959">
    <property type="component" value="Unassembled WGS sequence"/>
</dbReference>
<dbReference type="Pfam" id="PF01156">
    <property type="entry name" value="IU_nuc_hydro"/>
    <property type="match status" value="1"/>
</dbReference>
<name>A0A2U1B4I1_9BACT</name>
<dbReference type="InterPro" id="IPR001910">
    <property type="entry name" value="Inosine/uridine_hydrolase_dom"/>
</dbReference>
<evidence type="ECO:0000313" key="5">
    <source>
        <dbReference type="Proteomes" id="UP000245959"/>
    </source>
</evidence>
<accession>A0A2U1B4I1</accession>
<evidence type="ECO:0000313" key="4">
    <source>
        <dbReference type="EMBL" id="PVY43583.1"/>
    </source>
</evidence>
<evidence type="ECO:0000259" key="3">
    <source>
        <dbReference type="Pfam" id="PF01156"/>
    </source>
</evidence>
<evidence type="ECO:0000256" key="1">
    <source>
        <dbReference type="ARBA" id="ARBA00022801"/>
    </source>
</evidence>